<evidence type="ECO:0000313" key="2">
    <source>
        <dbReference type="EMBL" id="MBB4910368.1"/>
    </source>
</evidence>
<dbReference type="SUPFAM" id="SSF82607">
    <property type="entry name" value="YbaB-like"/>
    <property type="match status" value="1"/>
</dbReference>
<proteinExistence type="predicted"/>
<keyword evidence="3" id="KW-1185">Reference proteome</keyword>
<evidence type="ECO:0000256" key="1">
    <source>
        <dbReference type="SAM" id="MobiDB-lite"/>
    </source>
</evidence>
<dbReference type="Proteomes" id="UP000520767">
    <property type="component" value="Unassembled WGS sequence"/>
</dbReference>
<keyword evidence="2" id="KW-0238">DNA-binding</keyword>
<feature type="region of interest" description="Disordered" evidence="1">
    <location>
        <begin position="109"/>
        <end position="160"/>
    </location>
</feature>
<organism evidence="2 3">
    <name type="scientific">Actinophytocola algeriensis</name>
    <dbReference type="NCBI Taxonomy" id="1768010"/>
    <lineage>
        <taxon>Bacteria</taxon>
        <taxon>Bacillati</taxon>
        <taxon>Actinomycetota</taxon>
        <taxon>Actinomycetes</taxon>
        <taxon>Pseudonocardiales</taxon>
        <taxon>Pseudonocardiaceae</taxon>
    </lineage>
</organism>
<dbReference type="InterPro" id="IPR004401">
    <property type="entry name" value="YbaB/EbfC"/>
</dbReference>
<dbReference type="GO" id="GO:0003677">
    <property type="term" value="F:DNA binding"/>
    <property type="evidence" value="ECO:0007669"/>
    <property type="project" value="UniProtKB-KW"/>
</dbReference>
<dbReference type="InterPro" id="IPR036894">
    <property type="entry name" value="YbaB-like_sf"/>
</dbReference>
<dbReference type="AlphaFoldDB" id="A0A7W7QBE7"/>
<protein>
    <submittedName>
        <fullName evidence="2">DNA-binding protein YbaB</fullName>
    </submittedName>
</protein>
<comment type="caution">
    <text evidence="2">The sequence shown here is derived from an EMBL/GenBank/DDBJ whole genome shotgun (WGS) entry which is preliminary data.</text>
</comment>
<gene>
    <name evidence="2" type="ORF">FHR82_006626</name>
</gene>
<sequence>MTIDPEQLFVDYQAKLDDVVRKAEQVTAGLKAASVTERSDDGQVTVTVDASGNVTDLRIGPGGRQGPDLAQSIMATMRRAQARLADAVQQTVPPTVGTTLMTELADQYRRTYPAPPPGPRDPRRTMRLGADPEAPPPARPLRRRPAPGDDTDYSNRGLLR</sequence>
<dbReference type="Pfam" id="PF02575">
    <property type="entry name" value="YbaB_DNA_bd"/>
    <property type="match status" value="1"/>
</dbReference>
<dbReference type="EMBL" id="JACHJQ010000007">
    <property type="protein sequence ID" value="MBB4910368.1"/>
    <property type="molecule type" value="Genomic_DNA"/>
</dbReference>
<name>A0A7W7QBE7_9PSEU</name>
<dbReference type="Gene3D" id="3.30.1310.10">
    <property type="entry name" value="Nucleoid-associated protein YbaB-like domain"/>
    <property type="match status" value="1"/>
</dbReference>
<reference evidence="2 3" key="1">
    <citation type="submission" date="2020-08" db="EMBL/GenBank/DDBJ databases">
        <title>Genomic Encyclopedia of Type Strains, Phase III (KMG-III): the genomes of soil and plant-associated and newly described type strains.</title>
        <authorList>
            <person name="Whitman W."/>
        </authorList>
    </citation>
    <scope>NUCLEOTIDE SEQUENCE [LARGE SCALE GENOMIC DNA]</scope>
    <source>
        <strain evidence="2 3">CECT 8960</strain>
    </source>
</reference>
<evidence type="ECO:0000313" key="3">
    <source>
        <dbReference type="Proteomes" id="UP000520767"/>
    </source>
</evidence>
<dbReference type="RefSeq" id="WP_184814424.1">
    <property type="nucleotide sequence ID" value="NZ_JACHJQ010000007.1"/>
</dbReference>
<accession>A0A7W7QBE7</accession>